<dbReference type="Gene3D" id="3.40.50.12780">
    <property type="entry name" value="N-terminal domain of ligase-like"/>
    <property type="match status" value="1"/>
</dbReference>
<dbReference type="PROSITE" id="PS00455">
    <property type="entry name" value="AMP_BINDING"/>
    <property type="match status" value="1"/>
</dbReference>
<evidence type="ECO:0000256" key="2">
    <source>
        <dbReference type="ARBA" id="ARBA00022598"/>
    </source>
</evidence>
<reference evidence="4" key="1">
    <citation type="journal article" date="2019" name="Int. J. Syst. Evol. Microbiol.">
        <title>The Global Catalogue of Microorganisms (GCM) 10K type strain sequencing project: providing services to taxonomists for standard genome sequencing and annotation.</title>
        <authorList>
            <consortium name="The Broad Institute Genomics Platform"/>
            <consortium name="The Broad Institute Genome Sequencing Center for Infectious Disease"/>
            <person name="Wu L."/>
            <person name="Ma J."/>
        </authorList>
    </citation>
    <scope>NUCLEOTIDE SEQUENCE [LARGE SCALE GENOMIC DNA]</scope>
    <source>
        <strain evidence="4">CGMCC 4.7317</strain>
    </source>
</reference>
<evidence type="ECO:0000313" key="4">
    <source>
        <dbReference type="Proteomes" id="UP001596138"/>
    </source>
</evidence>
<dbReference type="Gene3D" id="3.30.300.30">
    <property type="match status" value="1"/>
</dbReference>
<dbReference type="InterPro" id="IPR045851">
    <property type="entry name" value="AMP-bd_C_sf"/>
</dbReference>
<gene>
    <name evidence="3" type="ORF">ACFQGU_02075</name>
</gene>
<dbReference type="InterPro" id="IPR042099">
    <property type="entry name" value="ANL_N_sf"/>
</dbReference>
<sequence length="338" mass="35645">MNPSTSRPDRARDLLAEADPVAAFVTAHEAGDDVLLRTSGTSGTPRIVRRSTWSWVDSFAPVESLTGLARTSRAWIPAPVTGTMNLFAAVHARFLGADVVDEPHAATHWFLTPSALHDVLDTGERFDGVHAVVAGDRLGIALHDRASAAGLRVSHYYGAAELSFVAWGTHEDDLTAFPGVELEVRDGVVWVRSAYVSSGYVDGDGPFLQGADRFATVGDRGSLADGRLQVHGRDDVVLTGGATVHVADVEGCLRAGATGALAVVGIPHPRLGAVVAAALEHRDDVEPLRTTSRAQLAASHRPRRWFVLTPFPLTAAGKVDRAAVTARIAAGDGVEVAP</sequence>
<dbReference type="PANTHER" id="PTHR43201:SF5">
    <property type="entry name" value="MEDIUM-CHAIN ACYL-COA LIGASE ACSF2, MITOCHONDRIAL"/>
    <property type="match status" value="1"/>
</dbReference>
<evidence type="ECO:0000313" key="3">
    <source>
        <dbReference type="EMBL" id="MFC6236650.1"/>
    </source>
</evidence>
<protein>
    <submittedName>
        <fullName evidence="3">O-succinylbenzoate--CoA ligase</fullName>
    </submittedName>
</protein>
<accession>A0ABW1SXT5</accession>
<comment type="caution">
    <text evidence="3">The sequence shown here is derived from an EMBL/GenBank/DDBJ whole genome shotgun (WGS) entry which is preliminary data.</text>
</comment>
<dbReference type="SUPFAM" id="SSF56801">
    <property type="entry name" value="Acetyl-CoA synthetase-like"/>
    <property type="match status" value="1"/>
</dbReference>
<keyword evidence="2 3" id="KW-0436">Ligase</keyword>
<keyword evidence="4" id="KW-1185">Reference proteome</keyword>
<comment type="similarity">
    <text evidence="1">Belongs to the ATP-dependent AMP-binding enzyme family.</text>
</comment>
<dbReference type="EMBL" id="JBHSTI010000002">
    <property type="protein sequence ID" value="MFC6236650.1"/>
    <property type="molecule type" value="Genomic_DNA"/>
</dbReference>
<dbReference type="GO" id="GO:0016874">
    <property type="term" value="F:ligase activity"/>
    <property type="evidence" value="ECO:0007669"/>
    <property type="project" value="UniProtKB-KW"/>
</dbReference>
<dbReference type="Proteomes" id="UP001596138">
    <property type="component" value="Unassembled WGS sequence"/>
</dbReference>
<evidence type="ECO:0000256" key="1">
    <source>
        <dbReference type="ARBA" id="ARBA00006432"/>
    </source>
</evidence>
<proteinExistence type="inferred from homology"/>
<name>A0ABW1SXT5_9ACTN</name>
<dbReference type="InterPro" id="IPR020845">
    <property type="entry name" value="AMP-binding_CS"/>
</dbReference>
<organism evidence="3 4">
    <name type="scientific">Longivirga aurantiaca</name>
    <dbReference type="NCBI Taxonomy" id="1837743"/>
    <lineage>
        <taxon>Bacteria</taxon>
        <taxon>Bacillati</taxon>
        <taxon>Actinomycetota</taxon>
        <taxon>Actinomycetes</taxon>
        <taxon>Sporichthyales</taxon>
        <taxon>Sporichthyaceae</taxon>
        <taxon>Longivirga</taxon>
    </lineage>
</organism>
<dbReference type="PANTHER" id="PTHR43201">
    <property type="entry name" value="ACYL-COA SYNTHETASE"/>
    <property type="match status" value="1"/>
</dbReference>
<dbReference type="RefSeq" id="WP_386763690.1">
    <property type="nucleotide sequence ID" value="NZ_JBHSTI010000002.1"/>
</dbReference>